<protein>
    <recommendedName>
        <fullName evidence="4">Neurofascin/L1/NrCAM C-terminal domain-containing protein</fullName>
    </recommendedName>
</protein>
<organism evidence="2 3">
    <name type="scientific">Elysia marginata</name>
    <dbReference type="NCBI Taxonomy" id="1093978"/>
    <lineage>
        <taxon>Eukaryota</taxon>
        <taxon>Metazoa</taxon>
        <taxon>Spiralia</taxon>
        <taxon>Lophotrochozoa</taxon>
        <taxon>Mollusca</taxon>
        <taxon>Gastropoda</taxon>
        <taxon>Heterobranchia</taxon>
        <taxon>Euthyneura</taxon>
        <taxon>Panpulmonata</taxon>
        <taxon>Sacoglossa</taxon>
        <taxon>Placobranchoidea</taxon>
        <taxon>Plakobranchidae</taxon>
        <taxon>Elysia</taxon>
    </lineage>
</organism>
<feature type="compositionally biased region" description="Polar residues" evidence="1">
    <location>
        <begin position="149"/>
        <end position="161"/>
    </location>
</feature>
<sequence length="261" mass="27516">MSGVMNRRKTGEAGVAVRYTPCAKSDYQVDGAEEGEEEGVQDRQIAIVGEEEEEEEEGVGETYPTGNNSGKRAGVRNTFGGGGGGEDKGGGFFPLSKISAVRQRGVGGGGGGTAGRKERGKSWGSGGGESESGTGSSRGEGSGGEGSSNLSRATTSNNNEHYNAIYVDDQLDEFQDERGDLFNSGQELQHPYQYYHHHHGDCSDPDNIDYEDNEGRLGEPGSSQVSPVVTANGPRNLPPGSIFTSQQASTSTERDKLIGER</sequence>
<feature type="compositionally biased region" description="Gly residues" evidence="1">
    <location>
        <begin position="123"/>
        <end position="146"/>
    </location>
</feature>
<feature type="compositionally biased region" description="Acidic residues" evidence="1">
    <location>
        <begin position="49"/>
        <end position="59"/>
    </location>
</feature>
<feature type="compositionally biased region" description="Basic and acidic residues" evidence="1">
    <location>
        <begin position="252"/>
        <end position="261"/>
    </location>
</feature>
<feature type="region of interest" description="Disordered" evidence="1">
    <location>
        <begin position="48"/>
        <end position="171"/>
    </location>
</feature>
<dbReference type="AlphaFoldDB" id="A0AAV4HD70"/>
<feature type="compositionally biased region" description="Acidic residues" evidence="1">
    <location>
        <begin position="203"/>
        <end position="212"/>
    </location>
</feature>
<accession>A0AAV4HD70</accession>
<dbReference type="EMBL" id="BMAT01012653">
    <property type="protein sequence ID" value="GFR96117.1"/>
    <property type="molecule type" value="Genomic_DNA"/>
</dbReference>
<comment type="caution">
    <text evidence="2">The sequence shown here is derived from an EMBL/GenBank/DDBJ whole genome shotgun (WGS) entry which is preliminary data.</text>
</comment>
<evidence type="ECO:0000313" key="2">
    <source>
        <dbReference type="EMBL" id="GFR96117.1"/>
    </source>
</evidence>
<evidence type="ECO:0000313" key="3">
    <source>
        <dbReference type="Proteomes" id="UP000762676"/>
    </source>
</evidence>
<dbReference type="Proteomes" id="UP000762676">
    <property type="component" value="Unassembled WGS sequence"/>
</dbReference>
<keyword evidence="3" id="KW-1185">Reference proteome</keyword>
<reference evidence="2 3" key="1">
    <citation type="journal article" date="2021" name="Elife">
        <title>Chloroplast acquisition without the gene transfer in kleptoplastic sea slugs, Plakobranchus ocellatus.</title>
        <authorList>
            <person name="Maeda T."/>
            <person name="Takahashi S."/>
            <person name="Yoshida T."/>
            <person name="Shimamura S."/>
            <person name="Takaki Y."/>
            <person name="Nagai Y."/>
            <person name="Toyoda A."/>
            <person name="Suzuki Y."/>
            <person name="Arimoto A."/>
            <person name="Ishii H."/>
            <person name="Satoh N."/>
            <person name="Nishiyama T."/>
            <person name="Hasebe M."/>
            <person name="Maruyama T."/>
            <person name="Minagawa J."/>
            <person name="Obokata J."/>
            <person name="Shigenobu S."/>
        </authorList>
    </citation>
    <scope>NUCLEOTIDE SEQUENCE [LARGE SCALE GENOMIC DNA]</scope>
</reference>
<gene>
    <name evidence="2" type="ORF">ElyMa_006290000</name>
</gene>
<feature type="compositionally biased region" description="Polar residues" evidence="1">
    <location>
        <begin position="242"/>
        <end position="251"/>
    </location>
</feature>
<feature type="region of interest" description="Disordered" evidence="1">
    <location>
        <begin position="192"/>
        <end position="261"/>
    </location>
</feature>
<evidence type="ECO:0000256" key="1">
    <source>
        <dbReference type="SAM" id="MobiDB-lite"/>
    </source>
</evidence>
<proteinExistence type="predicted"/>
<evidence type="ECO:0008006" key="4">
    <source>
        <dbReference type="Google" id="ProtNLM"/>
    </source>
</evidence>
<name>A0AAV4HD70_9GAST</name>
<feature type="compositionally biased region" description="Gly residues" evidence="1">
    <location>
        <begin position="105"/>
        <end position="114"/>
    </location>
</feature>